<evidence type="ECO:0000313" key="6">
    <source>
        <dbReference type="EMBL" id="KAL3323439.1"/>
    </source>
</evidence>
<evidence type="ECO:0000313" key="7">
    <source>
        <dbReference type="Proteomes" id="UP001627284"/>
    </source>
</evidence>
<comment type="subcellular location">
    <subcellularLocation>
        <location evidence="1">Cytoplasm</location>
    </subcellularLocation>
</comment>
<accession>A0ABD2QV76</accession>
<dbReference type="PANTHER" id="PTHR10527">
    <property type="entry name" value="IMPORTIN BETA"/>
    <property type="match status" value="1"/>
</dbReference>
<dbReference type="InterPro" id="IPR041653">
    <property type="entry name" value="Importin_rep_4"/>
</dbReference>
<evidence type="ECO:0000256" key="3">
    <source>
        <dbReference type="ARBA" id="ARBA00022490"/>
    </source>
</evidence>
<dbReference type="Pfam" id="PF18808">
    <property type="entry name" value="Importin_rep_4"/>
    <property type="match status" value="1"/>
</dbReference>
<dbReference type="AlphaFoldDB" id="A0ABD2QV76"/>
<sequence length="1107" mass="125003">MASTASMAINPESAKALFGPESYPLIKLLNQLNSDDDDLRKPAKALIEYTKKNYPNSLIEKLFETIQRSQPSSRMGIFCYKLLSDILLPFWPKLSSTTQNDLMVKLYYKVRRESDYETLEACCSCVSSIAGLLFPKYEWNDLFVFMIENLGSDSNRNLGALLLWDELIPKCPEIFVPFVDCLIEGFTDLMPTITEDHRSRVVAARASVKLILYLSNPASYCKFYGLLGHVIMTLIMACSDEEVLVCSVLEDLIVLADVQTAFFEDNIGVVFESMVKLAEYLKLGEKLRQLAIEFVVTVAENREIGCGIVPKEEVTKLLNVLIKMLVHIEDDPRWGNAISDDKNEGELSMCSYGMKSLERLAIALGGDAILPNCPACLFKFLDDPDWRIRHAAVTAIGLISEGCSKALLVEMVKFGQSIVNLMYDSHPRVRWATIRTIGQLSTYLSPRFQEEYLWQLLPVLIEALDDFHNPRLQTRAASVIWLFTHNCSADDLKPYLHRIVSKLVGFLQRGMTMKKEASLETLASLAISSQEDSAYIYDSIMPYLKVILETATKDTSRTLLAKSMECITRVTMAFGNQAIHGYVEKVTAVLISLQETQTEIEDPMRKFLLMAYGRLCKCLGEDFLPYLSLAMPIVLKSAQRSVSNSSDTDDSDDESMIEVTAGSKKIGIRSALLEEKALACHMLCCFAAELKGRLHLWVNEVVSALVPNLTFEFSKEVRMTAISAMPLLLNSASCAMKKGLPVTGCGKSPVQKLSNTIIPSLLDALKKESKVQVQARLLEAFNKSIQIPGSHLSKHQAEKFVEGISKVLLTCSYRKTEREKRAKEHTDSREQKLLKEEAQQHLTICRNIGICLGTMVKKLKASFLPLLDKFLPYVSLMWSNDRTAEERRIVVHLFRDVAEQCREEAFRYYEDWIPLLLKVYYHKDPDVPQIVAIAIGICAEFGADFLEPHTEGIFCCLKTALEHPNAKYQDNIMAYEAAVSTCGKLNLNQFLSDDFYTYEFIRLWLSHLPIRCNLDEAKISHELLCSMIETFEQKVIGPEGFHIPKIIAIFAEVLWAGNNLATEETKGRIINLLKKFQRELQPPVLSKTFETLPLPHQNLLRTFLSTL</sequence>
<name>A0ABD2QV76_9SOLN</name>
<proteinExistence type="predicted"/>
<keyword evidence="4" id="KW-0677">Repeat</keyword>
<dbReference type="GO" id="GO:0005634">
    <property type="term" value="C:nucleus"/>
    <property type="evidence" value="ECO:0007669"/>
    <property type="project" value="UniProtKB-SubCell"/>
</dbReference>
<evidence type="ECO:0000256" key="2">
    <source>
        <dbReference type="ARBA" id="ARBA00022448"/>
    </source>
</evidence>
<dbReference type="GO" id="GO:0005737">
    <property type="term" value="C:cytoplasm"/>
    <property type="evidence" value="ECO:0007669"/>
    <property type="project" value="UniProtKB-SubCell"/>
</dbReference>
<keyword evidence="2" id="KW-0813">Transport</keyword>
<comment type="caution">
    <text evidence="6">The sequence shown here is derived from an EMBL/GenBank/DDBJ whole genome shotgun (WGS) entry which is preliminary data.</text>
</comment>
<keyword evidence="7" id="KW-1185">Reference proteome</keyword>
<evidence type="ECO:0000256" key="1">
    <source>
        <dbReference type="ARBA" id="ARBA00004496"/>
    </source>
</evidence>
<dbReference type="InterPro" id="IPR041389">
    <property type="entry name" value="Importin_rep_6"/>
</dbReference>
<dbReference type="InterPro" id="IPR040122">
    <property type="entry name" value="Importin_beta"/>
</dbReference>
<dbReference type="SUPFAM" id="SSF48371">
    <property type="entry name" value="ARM repeat"/>
    <property type="match status" value="2"/>
</dbReference>
<dbReference type="Gene3D" id="1.25.10.10">
    <property type="entry name" value="Leucine-rich Repeat Variant"/>
    <property type="match status" value="1"/>
</dbReference>
<dbReference type="Proteomes" id="UP001627284">
    <property type="component" value="Unassembled WGS sequence"/>
</dbReference>
<keyword evidence="3" id="KW-0963">Cytoplasm</keyword>
<reference evidence="6 7" key="1">
    <citation type="submission" date="2024-05" db="EMBL/GenBank/DDBJ databases">
        <title>De novo assembly of an allotetraploid wild potato.</title>
        <authorList>
            <person name="Hosaka A.J."/>
        </authorList>
    </citation>
    <scope>NUCLEOTIDE SEQUENCE [LARGE SCALE GENOMIC DNA]</scope>
    <source>
        <tissue evidence="6">Young leaves</tissue>
    </source>
</reference>
<dbReference type="InterPro" id="IPR016024">
    <property type="entry name" value="ARM-type_fold"/>
</dbReference>
<organism evidence="6 7">
    <name type="scientific">Solanum stoloniferum</name>
    <dbReference type="NCBI Taxonomy" id="62892"/>
    <lineage>
        <taxon>Eukaryota</taxon>
        <taxon>Viridiplantae</taxon>
        <taxon>Streptophyta</taxon>
        <taxon>Embryophyta</taxon>
        <taxon>Tracheophyta</taxon>
        <taxon>Spermatophyta</taxon>
        <taxon>Magnoliopsida</taxon>
        <taxon>eudicotyledons</taxon>
        <taxon>Gunneridae</taxon>
        <taxon>Pentapetalae</taxon>
        <taxon>asterids</taxon>
        <taxon>lamiids</taxon>
        <taxon>Solanales</taxon>
        <taxon>Solanaceae</taxon>
        <taxon>Solanoideae</taxon>
        <taxon>Solaneae</taxon>
        <taxon>Solanum</taxon>
    </lineage>
</organism>
<evidence type="ECO:0008006" key="8">
    <source>
        <dbReference type="Google" id="ProtNLM"/>
    </source>
</evidence>
<dbReference type="Pfam" id="PF18829">
    <property type="entry name" value="Importin_rep_6"/>
    <property type="match status" value="1"/>
</dbReference>
<evidence type="ECO:0000256" key="4">
    <source>
        <dbReference type="ARBA" id="ARBA00022737"/>
    </source>
</evidence>
<keyword evidence="5" id="KW-0653">Protein transport</keyword>
<evidence type="ECO:0000256" key="5">
    <source>
        <dbReference type="ARBA" id="ARBA00022927"/>
    </source>
</evidence>
<dbReference type="Pfam" id="PF13513">
    <property type="entry name" value="HEAT_EZ"/>
    <property type="match status" value="1"/>
</dbReference>
<dbReference type="InterPro" id="IPR011989">
    <property type="entry name" value="ARM-like"/>
</dbReference>
<dbReference type="EMBL" id="JBJKTR010000023">
    <property type="protein sequence ID" value="KAL3323439.1"/>
    <property type="molecule type" value="Genomic_DNA"/>
</dbReference>
<protein>
    <recommendedName>
        <fullName evidence="8">Importin-5-like</fullName>
    </recommendedName>
</protein>
<dbReference type="GO" id="GO:0015031">
    <property type="term" value="P:protein transport"/>
    <property type="evidence" value="ECO:0007669"/>
    <property type="project" value="UniProtKB-KW"/>
</dbReference>
<gene>
    <name evidence="6" type="ORF">AABB24_037866</name>
</gene>